<organism evidence="1 2">
    <name type="scientific">Gossypium lobatum</name>
    <dbReference type="NCBI Taxonomy" id="34289"/>
    <lineage>
        <taxon>Eukaryota</taxon>
        <taxon>Viridiplantae</taxon>
        <taxon>Streptophyta</taxon>
        <taxon>Embryophyta</taxon>
        <taxon>Tracheophyta</taxon>
        <taxon>Spermatophyta</taxon>
        <taxon>Magnoliopsida</taxon>
        <taxon>eudicotyledons</taxon>
        <taxon>Gunneridae</taxon>
        <taxon>Pentapetalae</taxon>
        <taxon>rosids</taxon>
        <taxon>malvids</taxon>
        <taxon>Malvales</taxon>
        <taxon>Malvaceae</taxon>
        <taxon>Malvoideae</taxon>
        <taxon>Gossypium</taxon>
    </lineage>
</organism>
<keyword evidence="2" id="KW-1185">Reference proteome</keyword>
<gene>
    <name evidence="1" type="ORF">Golob_027957</name>
</gene>
<evidence type="ECO:0000313" key="1">
    <source>
        <dbReference type="EMBL" id="MBA0576885.1"/>
    </source>
</evidence>
<sequence length="35" mass="3966">MANFEIPFFCDERHFIHISGGSTSHCFTCIFGLSN</sequence>
<evidence type="ECO:0000313" key="2">
    <source>
        <dbReference type="Proteomes" id="UP000593572"/>
    </source>
</evidence>
<accession>A0A7J8NIT7</accession>
<comment type="caution">
    <text evidence="1">The sequence shown here is derived from an EMBL/GenBank/DDBJ whole genome shotgun (WGS) entry which is preliminary data.</text>
</comment>
<proteinExistence type="predicted"/>
<name>A0A7J8NIT7_9ROSI</name>
<dbReference type="Proteomes" id="UP000593572">
    <property type="component" value="Unassembled WGS sequence"/>
</dbReference>
<dbReference type="AlphaFoldDB" id="A0A7J8NIT7"/>
<dbReference type="EMBL" id="JABEZX010352012">
    <property type="protein sequence ID" value="MBA0576885.1"/>
    <property type="molecule type" value="Genomic_DNA"/>
</dbReference>
<reference evidence="1 2" key="1">
    <citation type="journal article" date="2019" name="Genome Biol. Evol.">
        <title>Insights into the evolution of the New World diploid cottons (Gossypium, subgenus Houzingenia) based on genome sequencing.</title>
        <authorList>
            <person name="Grover C.E."/>
            <person name="Arick M.A. 2nd"/>
            <person name="Thrash A."/>
            <person name="Conover J.L."/>
            <person name="Sanders W.S."/>
            <person name="Peterson D.G."/>
            <person name="Frelichowski J.E."/>
            <person name="Scheffler J.A."/>
            <person name="Scheffler B.E."/>
            <person name="Wendel J.F."/>
        </authorList>
    </citation>
    <scope>NUCLEOTIDE SEQUENCE [LARGE SCALE GENOMIC DNA]</scope>
    <source>
        <strain evidence="1">157</strain>
        <tissue evidence="1">Leaf</tissue>
    </source>
</reference>
<protein>
    <submittedName>
        <fullName evidence="1">Uncharacterized protein</fullName>
    </submittedName>
</protein>